<dbReference type="GO" id="GO:0051260">
    <property type="term" value="P:protein homooligomerization"/>
    <property type="evidence" value="ECO:0007669"/>
    <property type="project" value="InterPro"/>
</dbReference>
<proteinExistence type="predicted"/>
<feature type="domain" description="Protective antigen Ca-binding" evidence="1">
    <location>
        <begin position="168"/>
        <end position="250"/>
    </location>
</feature>
<dbReference type="SUPFAM" id="SSF56988">
    <property type="entry name" value="Anthrax protective antigen"/>
    <property type="match status" value="1"/>
</dbReference>
<comment type="caution">
    <text evidence="4">The sequence shown here is derived from an EMBL/GenBank/DDBJ whole genome shotgun (WGS) entry which is preliminary data.</text>
</comment>
<dbReference type="InterPro" id="IPR037149">
    <property type="entry name" value="PA_heptamer_dom_sf"/>
</dbReference>
<evidence type="ECO:0000259" key="2">
    <source>
        <dbReference type="Pfam" id="PF17475"/>
    </source>
</evidence>
<dbReference type="InterPro" id="IPR035331">
    <property type="entry name" value="Binary_toxB_3"/>
</dbReference>
<dbReference type="PRINTS" id="PR01391">
    <property type="entry name" value="BINARYTOXINB"/>
</dbReference>
<dbReference type="InterPro" id="IPR035088">
    <property type="entry name" value="PA_Ca-bd"/>
</dbReference>
<gene>
    <name evidence="4" type="ORF">CON71_26560</name>
</gene>
<dbReference type="Gene3D" id="2.80.10.50">
    <property type="match status" value="1"/>
</dbReference>
<organism evidence="4 5">
    <name type="scientific">Bacillus thuringiensis</name>
    <dbReference type="NCBI Taxonomy" id="1428"/>
    <lineage>
        <taxon>Bacteria</taxon>
        <taxon>Bacillati</taxon>
        <taxon>Bacillota</taxon>
        <taxon>Bacilli</taxon>
        <taxon>Bacillales</taxon>
        <taxon>Bacillaceae</taxon>
        <taxon>Bacillus</taxon>
        <taxon>Bacillus cereus group</taxon>
    </lineage>
</organism>
<dbReference type="Pfam" id="PF17476">
    <property type="entry name" value="Binary_toxB_3"/>
    <property type="match status" value="1"/>
</dbReference>
<accession>A0A9X6TIQ0</accession>
<dbReference type="AlphaFoldDB" id="A0A9X6TIQ0"/>
<reference evidence="4 5" key="1">
    <citation type="submission" date="2017-09" db="EMBL/GenBank/DDBJ databases">
        <title>Large-scale bioinformatics analysis of Bacillus genomes uncovers conserved roles of natural products in bacterial physiology.</title>
        <authorList>
            <consortium name="Agbiome Team Llc"/>
            <person name="Bleich R.M."/>
            <person name="Grubbs K.J."/>
            <person name="Santa Maria K.C."/>
            <person name="Allen S.E."/>
            <person name="Farag S."/>
            <person name="Shank E.A."/>
            <person name="Bowers A."/>
        </authorList>
    </citation>
    <scope>NUCLEOTIDE SEQUENCE [LARGE SCALE GENOMIC DNA]</scope>
    <source>
        <strain evidence="4 5">AFS089089</strain>
    </source>
</reference>
<dbReference type="Proteomes" id="UP000220702">
    <property type="component" value="Unassembled WGS sequence"/>
</dbReference>
<dbReference type="GO" id="GO:0005576">
    <property type="term" value="C:extracellular region"/>
    <property type="evidence" value="ECO:0007669"/>
    <property type="project" value="InterPro"/>
</dbReference>
<sequence>MQKLKEKQGDLKAVGQFFYGENFNEPAFVVARGMNGFKLDETSFRDTGLQKKVQSVRWLANFTPKQRGVYTFTIKPDSFSHVFIDGENVKNQEVQLEAGREYSFLIAYFGNPMIEQEELLQLDVQYTFNGQKRKEVEVETFSIPEIASFEVLSNEWPFQKVEEEPLLDTDNDGIYDKWEIEGYTVINHVVYPWPDKGSAKEKEYKDKGYKKYVSNPNESHTAGDPYSDLEKASGALDRTINKVAWDPMVAVYPSITVGMEELILSKKAQAEETVGKSVSRTTSSSVSDSNTLGIDANAGWSLFGPSISVTGHYSHTSTHTVDSSDTSGQDWHTQLGINTGDSANLNANVRYYNTGTAPVYKLVPTTNLVLGKETIATVTGQLNQKAVSIAPGETYPKRHLHGLALNTLDQFSSTPISLNINQLDRLEEGEKLKIETDQFQGAFARRDPAGGQVVMEENEWADYMPQIESSTTGILINMDGNRFMERRIAAKDPQNPNDLTPELTLKEALQKSIGAIYDEKEKNWYFVDEETDTKHILSSDLVHFVFDKKTKKLIEVELNKQNERIKDMYKMIIRPGMNIQINVPVLYDDFQESTNSKWEGGTHIDSPEAAFKGKCYKVERGKTAIYGGFSLERESIYQVQIAVKGGKGTEGQISAEVNGLGETTKYKFEISQEYKNQSMLIKTFGDVKEKLEFLITNSVGGDIYIDNFAVVKVGRGIDDLKAENKEYSKDIQSEEAYSITRMNEKEVMSNPSHSLACILNKPRGYGQKFKVLFEKQYNAFKFVDPGNKQVLTWSNDRGVLYFKDDVYDPKQYWYFKKSTTPNQIGYQIISAADRSKVLEAVPFKHKDMPDLVAFINIATLDDSKESQYFRFPQGIE</sequence>
<dbReference type="SUPFAM" id="SSF50370">
    <property type="entry name" value="Ricin B-like lectins"/>
    <property type="match status" value="1"/>
</dbReference>
<dbReference type="InterPro" id="IPR027439">
    <property type="entry name" value="PA_heptamer_dom"/>
</dbReference>
<dbReference type="Gene3D" id="2.60.120.240">
    <property type="entry name" value="Protective antigen, heptamerisation domain"/>
    <property type="match status" value="1"/>
</dbReference>
<name>A0A9X6TIQ0_BACTU</name>
<dbReference type="EMBL" id="NVNL01000054">
    <property type="protein sequence ID" value="PEA86925.1"/>
    <property type="molecule type" value="Genomic_DNA"/>
</dbReference>
<dbReference type="InterPro" id="IPR035992">
    <property type="entry name" value="Ricin_B-like_lectins"/>
</dbReference>
<feature type="domain" description="Protective antigen heptamerisation" evidence="2">
    <location>
        <begin position="253"/>
        <end position="454"/>
    </location>
</feature>
<protein>
    <submittedName>
        <fullName evidence="4">Peptidase</fullName>
    </submittedName>
</protein>
<evidence type="ECO:0000259" key="1">
    <source>
        <dbReference type="Pfam" id="PF03495"/>
    </source>
</evidence>
<evidence type="ECO:0000259" key="3">
    <source>
        <dbReference type="Pfam" id="PF17476"/>
    </source>
</evidence>
<feature type="domain" description="Clostridial binary toxin B/anthrax toxin PA" evidence="3">
    <location>
        <begin position="463"/>
        <end position="575"/>
    </location>
</feature>
<dbReference type="Gene3D" id="3.10.20.110">
    <property type="match status" value="1"/>
</dbReference>
<evidence type="ECO:0000313" key="4">
    <source>
        <dbReference type="EMBL" id="PEA86925.1"/>
    </source>
</evidence>
<dbReference type="Pfam" id="PF17475">
    <property type="entry name" value="Binary_toxB_2"/>
    <property type="match status" value="1"/>
</dbReference>
<dbReference type="RefSeq" id="WP_098902508.1">
    <property type="nucleotide sequence ID" value="NZ_NVNL01000054.1"/>
</dbReference>
<dbReference type="Gene3D" id="3.90.182.10">
    <property type="entry name" value="Toxin - Anthrax Protective Antigen,domain 1"/>
    <property type="match status" value="1"/>
</dbReference>
<dbReference type="InterPro" id="IPR003896">
    <property type="entry name" value="Bacterial_exotoxin_B"/>
</dbReference>
<evidence type="ECO:0000313" key="5">
    <source>
        <dbReference type="Proteomes" id="UP000220702"/>
    </source>
</evidence>
<dbReference type="Pfam" id="PF03495">
    <property type="entry name" value="Binary_toxB"/>
    <property type="match status" value="1"/>
</dbReference>